<evidence type="ECO:0000313" key="3">
    <source>
        <dbReference type="Proteomes" id="UP000709295"/>
    </source>
</evidence>
<feature type="region of interest" description="Disordered" evidence="1">
    <location>
        <begin position="58"/>
        <end position="82"/>
    </location>
</feature>
<gene>
    <name evidence="2" type="ORF">JG688_00007057</name>
</gene>
<protein>
    <submittedName>
        <fullName evidence="2">Uncharacterized protein</fullName>
    </submittedName>
</protein>
<comment type="caution">
    <text evidence="2">The sequence shown here is derived from an EMBL/GenBank/DDBJ whole genome shotgun (WGS) entry which is preliminary data.</text>
</comment>
<evidence type="ECO:0000313" key="2">
    <source>
        <dbReference type="EMBL" id="KAG6965735.1"/>
    </source>
</evidence>
<dbReference type="EMBL" id="JAENGY010000327">
    <property type="protein sequence ID" value="KAG6965735.1"/>
    <property type="molecule type" value="Genomic_DNA"/>
</dbReference>
<dbReference type="AlphaFoldDB" id="A0A8J5M8E2"/>
<reference evidence="2" key="1">
    <citation type="submission" date="2021-01" db="EMBL/GenBank/DDBJ databases">
        <title>Phytophthora aleatoria, a newly-described species from Pinus radiata is distinct from Phytophthora cactorum isolates based on comparative genomics.</title>
        <authorList>
            <person name="Mcdougal R."/>
            <person name="Panda P."/>
            <person name="Williams N."/>
            <person name="Studholme D.J."/>
        </authorList>
    </citation>
    <scope>NUCLEOTIDE SEQUENCE</scope>
    <source>
        <strain evidence="2">NZFS 4037</strain>
    </source>
</reference>
<name>A0A8J5M8E2_9STRA</name>
<feature type="compositionally biased region" description="Basic residues" evidence="1">
    <location>
        <begin position="58"/>
        <end position="68"/>
    </location>
</feature>
<evidence type="ECO:0000256" key="1">
    <source>
        <dbReference type="SAM" id="MobiDB-lite"/>
    </source>
</evidence>
<sequence>MLFVFSSWPLEESSVRVYPMTSTLPSRKFHGVSLSRRIYLSVADSSISSGRSHCCSRRSLNRARKTKKNPITTLDELTLPEE</sequence>
<proteinExistence type="predicted"/>
<dbReference type="Proteomes" id="UP000709295">
    <property type="component" value="Unassembled WGS sequence"/>
</dbReference>
<organism evidence="2 3">
    <name type="scientific">Phytophthora aleatoria</name>
    <dbReference type="NCBI Taxonomy" id="2496075"/>
    <lineage>
        <taxon>Eukaryota</taxon>
        <taxon>Sar</taxon>
        <taxon>Stramenopiles</taxon>
        <taxon>Oomycota</taxon>
        <taxon>Peronosporomycetes</taxon>
        <taxon>Peronosporales</taxon>
        <taxon>Peronosporaceae</taxon>
        <taxon>Phytophthora</taxon>
    </lineage>
</organism>
<keyword evidence="3" id="KW-1185">Reference proteome</keyword>
<accession>A0A8J5M8E2</accession>